<accession>A0A8J6DMC8</accession>
<dbReference type="Pfam" id="PF05253">
    <property type="entry name" value="zf-U11-48K"/>
    <property type="match status" value="1"/>
</dbReference>
<evidence type="ECO:0000259" key="6">
    <source>
        <dbReference type="PROSITE" id="PS51800"/>
    </source>
</evidence>
<keyword evidence="2 4" id="KW-0863">Zinc-finger</keyword>
<dbReference type="OrthoDB" id="69229at2759"/>
<feature type="region of interest" description="Disordered" evidence="5">
    <location>
        <begin position="1"/>
        <end position="32"/>
    </location>
</feature>
<feature type="non-terminal residue" evidence="7">
    <location>
        <position position="476"/>
    </location>
</feature>
<feature type="region of interest" description="Disordered" evidence="5">
    <location>
        <begin position="279"/>
        <end position="364"/>
    </location>
</feature>
<dbReference type="GO" id="GO:0005689">
    <property type="term" value="C:U12-type spliceosomal complex"/>
    <property type="evidence" value="ECO:0007669"/>
    <property type="project" value="TreeGrafter"/>
</dbReference>
<evidence type="ECO:0000256" key="1">
    <source>
        <dbReference type="ARBA" id="ARBA00022723"/>
    </source>
</evidence>
<evidence type="ECO:0000256" key="2">
    <source>
        <dbReference type="ARBA" id="ARBA00022771"/>
    </source>
</evidence>
<protein>
    <submittedName>
        <fullName evidence="7">U11/U12 small nuclear ribonucleoprotein 48 kDa protein</fullName>
    </submittedName>
</protein>
<feature type="compositionally biased region" description="Basic and acidic residues" evidence="5">
    <location>
        <begin position="279"/>
        <end position="300"/>
    </location>
</feature>
<dbReference type="GO" id="GO:0005654">
    <property type="term" value="C:nucleoplasm"/>
    <property type="evidence" value="ECO:0007669"/>
    <property type="project" value="TreeGrafter"/>
</dbReference>
<evidence type="ECO:0000313" key="8">
    <source>
        <dbReference type="Proteomes" id="UP000700334"/>
    </source>
</evidence>
<dbReference type="Proteomes" id="UP000700334">
    <property type="component" value="Unassembled WGS sequence"/>
</dbReference>
<dbReference type="PANTHER" id="PTHR21402">
    <property type="entry name" value="GAMETOCYTE SPECIFIC FACTOR 1-RELATED"/>
    <property type="match status" value="1"/>
</dbReference>
<evidence type="ECO:0000256" key="3">
    <source>
        <dbReference type="ARBA" id="ARBA00022833"/>
    </source>
</evidence>
<dbReference type="InterPro" id="IPR022776">
    <property type="entry name" value="TRM13/UPF0224_CHHC_Znf_dom"/>
</dbReference>
<sequence length="476" mass="54119">RPARAVGSSLPLPLPRSRRWAGEAMAGEPPPVDERRRLQEELSEFVESCCRTLEEVTASLGWSLDRLDLGEAEAAEDDVAICPYDPSHHMPRASLAKHVAACRLRKLGYSREEQDKMYDSDFFYENVKIPSITLNKDSQFQIIKQARATLGKDGDSYNQRLYSSLPVEVPLNHKRSVCDLTQADRLALYDFVIEETKKQRSGSQVIENDSDLFVDLAAKVNQDNSRKSPKSYLEILAEVRDYKRRRQSYRAKNVHITKKSYTEVIRDVINVHMEELSSHWQEEQGRAEEEAGKNEDRRSASADSRQSAGSYLDSECSRHRRNRSRSPHKRKRNKDKEKTRDSRKRKDRWVPLLTPGRTGPGTVWRGAAERVDTTGVQRRQSSVCPVQGTSRARTARLGFFFPTQVAFTSPHCPLNPACFLLLGLRAVIVSINVHWLRTSVQMSHQGGHDCAKEAPTWIPFCFSSFLSLLIPQPKGA</sequence>
<name>A0A8J6DMC8_GALPY</name>
<keyword evidence="8" id="KW-1185">Reference proteome</keyword>
<feature type="compositionally biased region" description="Basic residues" evidence="5">
    <location>
        <begin position="318"/>
        <end position="333"/>
    </location>
</feature>
<dbReference type="SUPFAM" id="SSF57667">
    <property type="entry name" value="beta-beta-alpha zinc fingers"/>
    <property type="match status" value="1"/>
</dbReference>
<dbReference type="InterPro" id="IPR036236">
    <property type="entry name" value="Znf_C2H2_sf"/>
</dbReference>
<dbReference type="AlphaFoldDB" id="A0A8J6DMC8"/>
<evidence type="ECO:0000313" key="7">
    <source>
        <dbReference type="EMBL" id="KAG8513050.1"/>
    </source>
</evidence>
<dbReference type="InterPro" id="IPR051591">
    <property type="entry name" value="UPF0224_FAM112_RNA_Proc"/>
</dbReference>
<gene>
    <name evidence="7" type="ORF">J0S82_003996</name>
</gene>
<keyword evidence="7" id="KW-0687">Ribonucleoprotein</keyword>
<evidence type="ECO:0000256" key="5">
    <source>
        <dbReference type="SAM" id="MobiDB-lite"/>
    </source>
</evidence>
<comment type="caution">
    <text evidence="7">The sequence shown here is derived from an EMBL/GenBank/DDBJ whole genome shotgun (WGS) entry which is preliminary data.</text>
</comment>
<feature type="domain" description="CHHC U11-48K-type" evidence="6">
    <location>
        <begin position="79"/>
        <end position="106"/>
    </location>
</feature>
<dbReference type="EMBL" id="JAGFMF010011778">
    <property type="protein sequence ID" value="KAG8513050.1"/>
    <property type="molecule type" value="Genomic_DNA"/>
</dbReference>
<dbReference type="GO" id="GO:0008270">
    <property type="term" value="F:zinc ion binding"/>
    <property type="evidence" value="ECO:0007669"/>
    <property type="project" value="UniProtKB-KW"/>
</dbReference>
<reference evidence="7" key="1">
    <citation type="journal article" date="2021" name="Evol. Appl.">
        <title>The genome of the Pyrenean desman and the effects of bottlenecks and inbreeding on the genomic landscape of an endangered species.</title>
        <authorList>
            <person name="Escoda L."/>
            <person name="Castresana J."/>
        </authorList>
    </citation>
    <scope>NUCLEOTIDE SEQUENCE</scope>
    <source>
        <strain evidence="7">IBE-C5619</strain>
    </source>
</reference>
<keyword evidence="1" id="KW-0479">Metal-binding</keyword>
<dbReference type="PANTHER" id="PTHR21402:SF10">
    <property type="entry name" value="U11_U12 SMALL NUCLEAR RIBONUCLEOPROTEIN 48 KDA PROTEIN"/>
    <property type="match status" value="1"/>
</dbReference>
<proteinExistence type="predicted"/>
<dbReference type="GO" id="GO:0005829">
    <property type="term" value="C:cytosol"/>
    <property type="evidence" value="ECO:0007669"/>
    <property type="project" value="TreeGrafter"/>
</dbReference>
<dbReference type="PROSITE" id="PS51800">
    <property type="entry name" value="ZF_CHHC_U11_48K"/>
    <property type="match status" value="1"/>
</dbReference>
<feature type="compositionally biased region" description="Low complexity" evidence="5">
    <location>
        <begin position="301"/>
        <end position="310"/>
    </location>
</feature>
<evidence type="ECO:0000256" key="4">
    <source>
        <dbReference type="PROSITE-ProRule" id="PRU01141"/>
    </source>
</evidence>
<keyword evidence="3" id="KW-0862">Zinc</keyword>
<organism evidence="7 8">
    <name type="scientific">Galemys pyrenaicus</name>
    <name type="common">Iberian desman</name>
    <name type="synonym">Pyrenean desman</name>
    <dbReference type="NCBI Taxonomy" id="202257"/>
    <lineage>
        <taxon>Eukaryota</taxon>
        <taxon>Metazoa</taxon>
        <taxon>Chordata</taxon>
        <taxon>Craniata</taxon>
        <taxon>Vertebrata</taxon>
        <taxon>Euteleostomi</taxon>
        <taxon>Mammalia</taxon>
        <taxon>Eutheria</taxon>
        <taxon>Laurasiatheria</taxon>
        <taxon>Eulipotyphla</taxon>
        <taxon>Talpidae</taxon>
        <taxon>Galemys</taxon>
    </lineage>
</organism>